<keyword evidence="3" id="KW-0695">RNA-directed DNA polymerase</keyword>
<gene>
    <name evidence="3" type="ORF">Tci_682765</name>
</gene>
<dbReference type="PANTHER" id="PTHR45835">
    <property type="entry name" value="YALI0A06105P"/>
    <property type="match status" value="1"/>
</dbReference>
<dbReference type="AlphaFoldDB" id="A0A699KXE9"/>
<proteinExistence type="predicted"/>
<evidence type="ECO:0000259" key="1">
    <source>
        <dbReference type="Pfam" id="PF17921"/>
    </source>
</evidence>
<reference evidence="3" key="1">
    <citation type="journal article" date="2019" name="Sci. Rep.">
        <title>Draft genome of Tanacetum cinerariifolium, the natural source of mosquito coil.</title>
        <authorList>
            <person name="Yamashiro T."/>
            <person name="Shiraishi A."/>
            <person name="Satake H."/>
            <person name="Nakayama K."/>
        </authorList>
    </citation>
    <scope>NUCLEOTIDE SEQUENCE</scope>
</reference>
<dbReference type="InterPro" id="IPR041588">
    <property type="entry name" value="Integrase_H2C2"/>
</dbReference>
<dbReference type="PANTHER" id="PTHR45835:SF104">
    <property type="entry name" value="PROTEIN NYNRIN-LIKE"/>
    <property type="match status" value="1"/>
</dbReference>
<keyword evidence="3" id="KW-0808">Transferase</keyword>
<dbReference type="Pfam" id="PF24626">
    <property type="entry name" value="SH3_Tf2-1"/>
    <property type="match status" value="1"/>
</dbReference>
<dbReference type="GO" id="GO:0003964">
    <property type="term" value="F:RNA-directed DNA polymerase activity"/>
    <property type="evidence" value="ECO:0007669"/>
    <property type="project" value="UniProtKB-KW"/>
</dbReference>
<dbReference type="InterPro" id="IPR056924">
    <property type="entry name" value="SH3_Tf2-1"/>
</dbReference>
<feature type="domain" description="Tf2-1-like SH3-like" evidence="2">
    <location>
        <begin position="182"/>
        <end position="246"/>
    </location>
</feature>
<feature type="non-terminal residue" evidence="3">
    <location>
        <position position="1"/>
    </location>
</feature>
<comment type="caution">
    <text evidence="3">The sequence shown here is derived from an EMBL/GenBank/DDBJ whole genome shotgun (WGS) entry which is preliminary data.</text>
</comment>
<dbReference type="Pfam" id="PF17921">
    <property type="entry name" value="Integrase_H2C2"/>
    <property type="match status" value="1"/>
</dbReference>
<sequence>GYSGSTATTNMISEICYWKKIRQDVKTFVALCAVCQISKPNLVAYPGLLHPLPVPDLIWTEISMDFIEGLPLSNGKSVNLVVVDRLREKPKEWSKWLSLPEYWYNTNFHTFIQTTLYGAVHGQPPPSPIAYIEGQSLVDKVARSLNAREAMVQLLKFHLQRAQQKMKVHADKSRTDRIFKVGQYVYLKLQPHRQVTMRQGKYNKLTPKYYGPFQILDKAGHVAYKLLLPSTSQIHLVFHVSRLKLYKGPLPNAAATLPVCDAQGELLQLPMNVLDRLLGKVGNSAAVYVLIQWSNGSEADAT</sequence>
<dbReference type="Gene3D" id="1.10.340.70">
    <property type="match status" value="1"/>
</dbReference>
<feature type="domain" description="Integrase zinc-binding" evidence="1">
    <location>
        <begin position="1"/>
        <end position="41"/>
    </location>
</feature>
<name>A0A699KXE9_TANCI</name>
<protein>
    <submittedName>
        <fullName evidence="3">Reverse transcriptase</fullName>
    </submittedName>
</protein>
<organism evidence="3">
    <name type="scientific">Tanacetum cinerariifolium</name>
    <name type="common">Dalmatian daisy</name>
    <name type="synonym">Chrysanthemum cinerariifolium</name>
    <dbReference type="NCBI Taxonomy" id="118510"/>
    <lineage>
        <taxon>Eukaryota</taxon>
        <taxon>Viridiplantae</taxon>
        <taxon>Streptophyta</taxon>
        <taxon>Embryophyta</taxon>
        <taxon>Tracheophyta</taxon>
        <taxon>Spermatophyta</taxon>
        <taxon>Magnoliopsida</taxon>
        <taxon>eudicotyledons</taxon>
        <taxon>Gunneridae</taxon>
        <taxon>Pentapetalae</taxon>
        <taxon>asterids</taxon>
        <taxon>campanulids</taxon>
        <taxon>Asterales</taxon>
        <taxon>Asteraceae</taxon>
        <taxon>Asteroideae</taxon>
        <taxon>Anthemideae</taxon>
        <taxon>Anthemidinae</taxon>
        <taxon>Tanacetum</taxon>
    </lineage>
</organism>
<accession>A0A699KXE9</accession>
<dbReference type="EMBL" id="BKCJ010553678">
    <property type="protein sequence ID" value="GFB10794.1"/>
    <property type="molecule type" value="Genomic_DNA"/>
</dbReference>
<evidence type="ECO:0000259" key="2">
    <source>
        <dbReference type="Pfam" id="PF24626"/>
    </source>
</evidence>
<keyword evidence="3" id="KW-0548">Nucleotidyltransferase</keyword>
<evidence type="ECO:0000313" key="3">
    <source>
        <dbReference type="EMBL" id="GFB10794.1"/>
    </source>
</evidence>